<feature type="compositionally biased region" description="Basic residues" evidence="1">
    <location>
        <begin position="312"/>
        <end position="325"/>
    </location>
</feature>
<feature type="region of interest" description="Disordered" evidence="1">
    <location>
        <begin position="131"/>
        <end position="213"/>
    </location>
</feature>
<feature type="compositionally biased region" description="Acidic residues" evidence="1">
    <location>
        <begin position="148"/>
        <end position="157"/>
    </location>
</feature>
<evidence type="ECO:0000313" key="2">
    <source>
        <dbReference type="EMBL" id="CAF9939943.1"/>
    </source>
</evidence>
<proteinExistence type="predicted"/>
<feature type="compositionally biased region" description="Polar residues" evidence="1">
    <location>
        <begin position="94"/>
        <end position="112"/>
    </location>
</feature>
<dbReference type="AlphaFoldDB" id="A0A8H3J3E0"/>
<comment type="caution">
    <text evidence="2">The sequence shown here is derived from an EMBL/GenBank/DDBJ whole genome shotgun (WGS) entry which is preliminary data.</text>
</comment>
<organism evidence="2 3">
    <name type="scientific">Alectoria fallacina</name>
    <dbReference type="NCBI Taxonomy" id="1903189"/>
    <lineage>
        <taxon>Eukaryota</taxon>
        <taxon>Fungi</taxon>
        <taxon>Dikarya</taxon>
        <taxon>Ascomycota</taxon>
        <taxon>Pezizomycotina</taxon>
        <taxon>Lecanoromycetes</taxon>
        <taxon>OSLEUM clade</taxon>
        <taxon>Lecanoromycetidae</taxon>
        <taxon>Lecanorales</taxon>
        <taxon>Lecanorineae</taxon>
        <taxon>Parmeliaceae</taxon>
        <taxon>Alectoria</taxon>
    </lineage>
</organism>
<sequence length="325" mass="35730">MPFWVEQCAQRAKNPQSLQSLEDLKKIKTEPIEAAESLDSEPNAALVKQETSLDKEEYLYGNSSSSELSELEESEPDDAPSNAENEERSLKPRTCSSRSRNTAKTYAEPDSSSGEHYKGWGIVVKNTWTLKGSEKSEIDSTASYTSEDGSDSSETESEASGFSQGIRGEDTEGKMDAGLDADSLDEHSDRDQSFPLGRSDSEQGKRSKIPKAKFKYMVTHGRLNEAQRRKPWEVIAEECGVTASLEDIPQALKQAGIPYGDRLGPAAHASPAAATPLQKCKVSATTIVLEDSESEDIMPTPKRRRDTVPASRKTHRSPASHRRHP</sequence>
<feature type="compositionally biased region" description="Basic and acidic residues" evidence="1">
    <location>
        <begin position="167"/>
        <end position="177"/>
    </location>
</feature>
<evidence type="ECO:0000313" key="3">
    <source>
        <dbReference type="Proteomes" id="UP000664203"/>
    </source>
</evidence>
<reference evidence="2" key="1">
    <citation type="submission" date="2021-03" db="EMBL/GenBank/DDBJ databases">
        <authorList>
            <person name="Tagirdzhanova G."/>
        </authorList>
    </citation>
    <scope>NUCLEOTIDE SEQUENCE</scope>
</reference>
<feature type="region of interest" description="Disordered" evidence="1">
    <location>
        <begin position="51"/>
        <end position="118"/>
    </location>
</feature>
<keyword evidence="3" id="KW-1185">Reference proteome</keyword>
<feature type="region of interest" description="Disordered" evidence="1">
    <location>
        <begin position="291"/>
        <end position="325"/>
    </location>
</feature>
<accession>A0A8H3J3E0</accession>
<dbReference type="EMBL" id="CAJPDR010000579">
    <property type="protein sequence ID" value="CAF9939943.1"/>
    <property type="molecule type" value="Genomic_DNA"/>
</dbReference>
<evidence type="ECO:0000256" key="1">
    <source>
        <dbReference type="SAM" id="MobiDB-lite"/>
    </source>
</evidence>
<name>A0A8H3J3E0_9LECA</name>
<protein>
    <submittedName>
        <fullName evidence="2">Uncharacterized protein</fullName>
    </submittedName>
</protein>
<dbReference type="Proteomes" id="UP000664203">
    <property type="component" value="Unassembled WGS sequence"/>
</dbReference>
<feature type="compositionally biased region" description="Acidic residues" evidence="1">
    <location>
        <begin position="69"/>
        <end position="78"/>
    </location>
</feature>
<gene>
    <name evidence="2" type="ORF">ALECFALPRED_008382</name>
</gene>